<name>A0A516KDB8_9BACI</name>
<dbReference type="OrthoDB" id="110795at2"/>
<dbReference type="PANTHER" id="PTHR12110:SF21">
    <property type="entry name" value="XYLOSE ISOMERASE-LIKE TIM BARREL DOMAIN-CONTAINING PROTEIN"/>
    <property type="match status" value="1"/>
</dbReference>
<dbReference type="SUPFAM" id="SSF51658">
    <property type="entry name" value="Xylose isomerase-like"/>
    <property type="match status" value="1"/>
</dbReference>
<keyword evidence="3" id="KW-1185">Reference proteome</keyword>
<dbReference type="PANTHER" id="PTHR12110">
    <property type="entry name" value="HYDROXYPYRUVATE ISOMERASE"/>
    <property type="match status" value="1"/>
</dbReference>
<dbReference type="KEGG" id="aqt:FN924_03925"/>
<dbReference type="EMBL" id="CP041666">
    <property type="protein sequence ID" value="QDP39411.1"/>
    <property type="molecule type" value="Genomic_DNA"/>
</dbReference>
<accession>A0A516KDB8</accession>
<gene>
    <name evidence="2" type="ORF">FN924_03925</name>
</gene>
<protein>
    <submittedName>
        <fullName evidence="2">Sugar phosphate isomerase/epimerase</fullName>
    </submittedName>
</protein>
<dbReference type="GO" id="GO:0016853">
    <property type="term" value="F:isomerase activity"/>
    <property type="evidence" value="ECO:0007669"/>
    <property type="project" value="UniProtKB-KW"/>
</dbReference>
<evidence type="ECO:0000313" key="3">
    <source>
        <dbReference type="Proteomes" id="UP000315215"/>
    </source>
</evidence>
<dbReference type="InterPro" id="IPR036237">
    <property type="entry name" value="Xyl_isomerase-like_sf"/>
</dbReference>
<proteinExistence type="predicted"/>
<keyword evidence="2" id="KW-0413">Isomerase</keyword>
<dbReference type="Pfam" id="PF01261">
    <property type="entry name" value="AP_endonuc_2"/>
    <property type="match status" value="1"/>
</dbReference>
<feature type="domain" description="Xylose isomerase-like TIM barrel" evidence="1">
    <location>
        <begin position="20"/>
        <end position="249"/>
    </location>
</feature>
<organism evidence="2 3">
    <name type="scientific">Radiobacillus deserti</name>
    <dbReference type="NCBI Taxonomy" id="2594883"/>
    <lineage>
        <taxon>Bacteria</taxon>
        <taxon>Bacillati</taxon>
        <taxon>Bacillota</taxon>
        <taxon>Bacilli</taxon>
        <taxon>Bacillales</taxon>
        <taxon>Bacillaceae</taxon>
        <taxon>Radiobacillus</taxon>
    </lineage>
</organism>
<evidence type="ECO:0000259" key="1">
    <source>
        <dbReference type="Pfam" id="PF01261"/>
    </source>
</evidence>
<dbReference type="InterPro" id="IPR050312">
    <property type="entry name" value="IolE/XylAMocC-like"/>
</dbReference>
<sequence>MKLYVSSSLLWAYEPNDVIKLAKQFHFSGVEIWAEHVWHYQASIRSILQAQQDYELELSLHAASWDLNIASINKGVRQQSIIEIEKSLVLAKELNATNVTIHPGRRTLQDEWKEKHEQLLIENLQALADKADRLGVTLSIELMEPIQKEFITEPPSMNYLLNHLPENVHTTFDVAHVPLTADPIDYFRQLNRINKVHISDSTEDAYHVPLGKGSIKLERILEELVSSNLPVVVEGFDNNRSLSKLQQNLSYLSNPSILRRESVENFSY</sequence>
<dbReference type="Proteomes" id="UP000315215">
    <property type="component" value="Chromosome"/>
</dbReference>
<evidence type="ECO:0000313" key="2">
    <source>
        <dbReference type="EMBL" id="QDP39411.1"/>
    </source>
</evidence>
<reference evidence="2 3" key="1">
    <citation type="submission" date="2019-07" db="EMBL/GenBank/DDBJ databases">
        <authorList>
            <person name="Li J."/>
        </authorList>
    </citation>
    <scope>NUCLEOTIDE SEQUENCE [LARGE SCALE GENOMIC DNA]</scope>
    <source>
        <strain evidence="2 3">TKL69</strain>
    </source>
</reference>
<dbReference type="InterPro" id="IPR013022">
    <property type="entry name" value="Xyl_isomerase-like_TIM-brl"/>
</dbReference>
<dbReference type="RefSeq" id="WP_143892161.1">
    <property type="nucleotide sequence ID" value="NZ_CP041666.1"/>
</dbReference>
<dbReference type="AlphaFoldDB" id="A0A516KDB8"/>
<dbReference type="Gene3D" id="3.20.20.150">
    <property type="entry name" value="Divalent-metal-dependent TIM barrel enzymes"/>
    <property type="match status" value="1"/>
</dbReference>